<dbReference type="PROSITE" id="PS50102">
    <property type="entry name" value="RRM"/>
    <property type="match status" value="1"/>
</dbReference>
<dbReference type="Gene3D" id="3.30.70.330">
    <property type="match status" value="2"/>
</dbReference>
<keyword evidence="5" id="KW-1185">Reference proteome</keyword>
<dbReference type="Proteomes" id="UP001642464">
    <property type="component" value="Unassembled WGS sequence"/>
</dbReference>
<evidence type="ECO:0000259" key="3">
    <source>
        <dbReference type="PROSITE" id="PS50102"/>
    </source>
</evidence>
<dbReference type="InterPro" id="IPR012677">
    <property type="entry name" value="Nucleotide-bd_a/b_plait_sf"/>
</dbReference>
<reference evidence="4 5" key="1">
    <citation type="submission" date="2024-02" db="EMBL/GenBank/DDBJ databases">
        <authorList>
            <person name="Chen Y."/>
            <person name="Shah S."/>
            <person name="Dougan E. K."/>
            <person name="Thang M."/>
            <person name="Chan C."/>
        </authorList>
    </citation>
    <scope>NUCLEOTIDE SEQUENCE [LARGE SCALE GENOMIC DNA]</scope>
</reference>
<evidence type="ECO:0000313" key="4">
    <source>
        <dbReference type="EMBL" id="CAK9065343.1"/>
    </source>
</evidence>
<evidence type="ECO:0000256" key="2">
    <source>
        <dbReference type="PROSITE-ProRule" id="PRU00176"/>
    </source>
</evidence>
<dbReference type="PANTHER" id="PTHR48024:SF56">
    <property type="entry name" value="HETEROGENEOUS NUCLEAR RIBONUCLEOPROTEIN A0"/>
    <property type="match status" value="1"/>
</dbReference>
<proteinExistence type="predicted"/>
<keyword evidence="1 2" id="KW-0694">RNA-binding</keyword>
<dbReference type="SUPFAM" id="SSF54928">
    <property type="entry name" value="RNA-binding domain, RBD"/>
    <property type="match status" value="1"/>
</dbReference>
<dbReference type="PANTHER" id="PTHR48024">
    <property type="entry name" value="GEO13361P1-RELATED"/>
    <property type="match status" value="1"/>
</dbReference>
<protein>
    <submittedName>
        <fullName evidence="4">Chloroplastic (CP29A)</fullName>
    </submittedName>
</protein>
<feature type="domain" description="RRM" evidence="3">
    <location>
        <begin position="62"/>
        <end position="139"/>
    </location>
</feature>
<gene>
    <name evidence="4" type="ORF">SCF082_LOCUS33462</name>
</gene>
<dbReference type="InterPro" id="IPR035979">
    <property type="entry name" value="RBD_domain_sf"/>
</dbReference>
<evidence type="ECO:0000313" key="5">
    <source>
        <dbReference type="Proteomes" id="UP001642464"/>
    </source>
</evidence>
<dbReference type="InterPro" id="IPR050886">
    <property type="entry name" value="RNA-binding_reg"/>
</dbReference>
<dbReference type="Pfam" id="PF00076">
    <property type="entry name" value="RRM_1"/>
    <property type="match status" value="1"/>
</dbReference>
<accession>A0ABP0NPN4</accession>
<name>A0ABP0NPN4_9DINO</name>
<dbReference type="EMBL" id="CAXAMM010029791">
    <property type="protein sequence ID" value="CAK9065343.1"/>
    <property type="molecule type" value="Genomic_DNA"/>
</dbReference>
<comment type="caution">
    <text evidence="4">The sequence shown here is derived from an EMBL/GenBank/DDBJ whole genome shotgun (WGS) entry which is preliminary data.</text>
</comment>
<organism evidence="4 5">
    <name type="scientific">Durusdinium trenchii</name>
    <dbReference type="NCBI Taxonomy" id="1381693"/>
    <lineage>
        <taxon>Eukaryota</taxon>
        <taxon>Sar</taxon>
        <taxon>Alveolata</taxon>
        <taxon>Dinophyceae</taxon>
        <taxon>Suessiales</taxon>
        <taxon>Symbiodiniaceae</taxon>
        <taxon>Durusdinium</taxon>
    </lineage>
</organism>
<dbReference type="SMART" id="SM00360">
    <property type="entry name" value="RRM"/>
    <property type="match status" value="2"/>
</dbReference>
<sequence>GHSEDESKMPKKAKRVQMFAQSDCLTPNEGDILFEKKAKRQKKTEGDNIATNVETTASTHGHRLFIGGLPWSVDEATLQKDCEECGKVLEVEICKEKGTGRSRGIGFITMKSKKGMEAALQWDGSEYGGRTLKISAASEKESKEKSGQGKDAKREVFVRGLAPSLTEDILWKDFLECGKIERINMPMEVQRFCMDHLQVSNGSG</sequence>
<feature type="non-terminal residue" evidence="4">
    <location>
        <position position="1"/>
    </location>
</feature>
<dbReference type="InterPro" id="IPR000504">
    <property type="entry name" value="RRM_dom"/>
</dbReference>
<evidence type="ECO:0000256" key="1">
    <source>
        <dbReference type="ARBA" id="ARBA00022884"/>
    </source>
</evidence>